<keyword evidence="3" id="KW-1185">Reference proteome</keyword>
<dbReference type="Proteomes" id="UP000682111">
    <property type="component" value="Unassembled WGS sequence"/>
</dbReference>
<evidence type="ECO:0008006" key="4">
    <source>
        <dbReference type="Google" id="ProtNLM"/>
    </source>
</evidence>
<evidence type="ECO:0000313" key="3">
    <source>
        <dbReference type="Proteomes" id="UP000682111"/>
    </source>
</evidence>
<dbReference type="RefSeq" id="WP_095314687.1">
    <property type="nucleotide sequence ID" value="NZ_BORC01000003.1"/>
</dbReference>
<keyword evidence="1" id="KW-1133">Transmembrane helix</keyword>
<reference evidence="2" key="1">
    <citation type="submission" date="2021-03" db="EMBL/GenBank/DDBJ databases">
        <title>Antimicrobial resistance genes in bacteria isolated from Japanese honey, and their potential for conferring macrolide and lincosamide resistance in the American foulbrood pathogen Paenibacillus larvae.</title>
        <authorList>
            <person name="Okamoto M."/>
            <person name="Kumagai M."/>
            <person name="Kanamori H."/>
            <person name="Takamatsu D."/>
        </authorList>
    </citation>
    <scope>NUCLEOTIDE SEQUENCE</scope>
    <source>
        <strain evidence="2">J27TS8</strain>
    </source>
</reference>
<keyword evidence="1" id="KW-0812">Transmembrane</keyword>
<evidence type="ECO:0000313" key="2">
    <source>
        <dbReference type="EMBL" id="GIN62484.1"/>
    </source>
</evidence>
<evidence type="ECO:0000256" key="1">
    <source>
        <dbReference type="SAM" id="Phobius"/>
    </source>
</evidence>
<keyword evidence="1" id="KW-0472">Membrane</keyword>
<dbReference type="EMBL" id="BORC01000003">
    <property type="protein sequence ID" value="GIN62484.1"/>
    <property type="molecule type" value="Genomic_DNA"/>
</dbReference>
<proteinExistence type="predicted"/>
<sequence>MFKKKCIEMYVKCKGLLQNERGAQTLEWVAVAAVVVTIAALLGAAFKDGDGIKGLVTAIIQKVQGSL</sequence>
<feature type="transmembrane region" description="Helical" evidence="1">
    <location>
        <begin position="28"/>
        <end position="46"/>
    </location>
</feature>
<accession>A0A919WIQ1</accession>
<dbReference type="AlphaFoldDB" id="A0A919WIQ1"/>
<name>A0A919WIQ1_9BACI</name>
<protein>
    <recommendedName>
        <fullName evidence="4">DUF4244 domain-containing protein</fullName>
    </recommendedName>
</protein>
<gene>
    <name evidence="2" type="ORF">J27TS8_24770</name>
</gene>
<comment type="caution">
    <text evidence="2">The sequence shown here is derived from an EMBL/GenBank/DDBJ whole genome shotgun (WGS) entry which is preliminary data.</text>
</comment>
<organism evidence="2 3">
    <name type="scientific">Robertmurraya siralis</name>
    <dbReference type="NCBI Taxonomy" id="77777"/>
    <lineage>
        <taxon>Bacteria</taxon>
        <taxon>Bacillati</taxon>
        <taxon>Bacillota</taxon>
        <taxon>Bacilli</taxon>
        <taxon>Bacillales</taxon>
        <taxon>Bacillaceae</taxon>
        <taxon>Robertmurraya</taxon>
    </lineage>
</organism>